<gene>
    <name evidence="2" type="ORF">ECRASSUSDP1_LOCUS23698</name>
</gene>
<dbReference type="Proteomes" id="UP001295684">
    <property type="component" value="Unassembled WGS sequence"/>
</dbReference>
<name>A0AAD1XYZ8_EUPCR</name>
<organism evidence="2 3">
    <name type="scientific">Euplotes crassus</name>
    <dbReference type="NCBI Taxonomy" id="5936"/>
    <lineage>
        <taxon>Eukaryota</taxon>
        <taxon>Sar</taxon>
        <taxon>Alveolata</taxon>
        <taxon>Ciliophora</taxon>
        <taxon>Intramacronucleata</taxon>
        <taxon>Spirotrichea</taxon>
        <taxon>Hypotrichia</taxon>
        <taxon>Euplotida</taxon>
        <taxon>Euplotidae</taxon>
        <taxon>Moneuplotes</taxon>
    </lineage>
</organism>
<evidence type="ECO:0000313" key="2">
    <source>
        <dbReference type="EMBL" id="CAI2382228.1"/>
    </source>
</evidence>
<feature type="region of interest" description="Disordered" evidence="1">
    <location>
        <begin position="226"/>
        <end position="262"/>
    </location>
</feature>
<proteinExistence type="predicted"/>
<reference evidence="2" key="1">
    <citation type="submission" date="2023-07" db="EMBL/GenBank/DDBJ databases">
        <authorList>
            <consortium name="AG Swart"/>
            <person name="Singh M."/>
            <person name="Singh A."/>
            <person name="Seah K."/>
            <person name="Emmerich C."/>
        </authorList>
    </citation>
    <scope>NUCLEOTIDE SEQUENCE</scope>
    <source>
        <strain evidence="2">DP1</strain>
    </source>
</reference>
<evidence type="ECO:0000313" key="3">
    <source>
        <dbReference type="Proteomes" id="UP001295684"/>
    </source>
</evidence>
<sequence length="328" mass="38214">MSKQDKHPICRRNQKRFRQITIAGAMNLPDSLKKKIKEWYRTSTIDSNSEEKSERKHSPTEQKYISKFMKKMSFIPGKIRNKKNRKFTGIKEPVLPTRETREKKRTILADNIDLSKGLSDLKIPRCPDFGYPSEVSFDDIIKPSDQKNYWKVMLDLISKFPQLERPKNVLNELKKKKEIVEIENAIVTSLTRRAYKISRLKNAARNMRMNLKKSREGLRNNKMINLGLLNPEEPPTSDKDISEESLSESLSQSIDDIPNCTTSLEIPSLGYDRDDSRRQIGLKDTINPPNYPNIKGNKSLFAGEKFRSQKRKLSVHKFHKISRHCSYF</sequence>
<comment type="caution">
    <text evidence="2">The sequence shown here is derived from an EMBL/GenBank/DDBJ whole genome shotgun (WGS) entry which is preliminary data.</text>
</comment>
<evidence type="ECO:0000256" key="1">
    <source>
        <dbReference type="SAM" id="MobiDB-lite"/>
    </source>
</evidence>
<feature type="compositionally biased region" description="Low complexity" evidence="1">
    <location>
        <begin position="247"/>
        <end position="257"/>
    </location>
</feature>
<keyword evidence="3" id="KW-1185">Reference proteome</keyword>
<dbReference type="AlphaFoldDB" id="A0AAD1XYZ8"/>
<accession>A0AAD1XYZ8</accession>
<dbReference type="EMBL" id="CAMPGE010024383">
    <property type="protein sequence ID" value="CAI2382228.1"/>
    <property type="molecule type" value="Genomic_DNA"/>
</dbReference>
<protein>
    <submittedName>
        <fullName evidence="2">Uncharacterized protein</fullName>
    </submittedName>
</protein>